<dbReference type="EMBL" id="KI894028">
    <property type="protein sequence ID" value="OBR87974.1"/>
    <property type="molecule type" value="Genomic_DNA"/>
</dbReference>
<proteinExistence type="predicted"/>
<gene>
    <name evidence="2" type="ORF">I303_02190</name>
    <name evidence="3" type="ORF">I303_101674</name>
</gene>
<keyword evidence="1" id="KW-0812">Transmembrane</keyword>
<dbReference type="AlphaFoldDB" id="A0A1A6AD44"/>
<dbReference type="PANTHER" id="PTHR39470:SF1">
    <property type="entry name" value="CHORISMATE SYNTHASE PROTEIN"/>
    <property type="match status" value="1"/>
</dbReference>
<dbReference type="STRING" id="1296121.A0A1A6AD44"/>
<evidence type="ECO:0000313" key="4">
    <source>
        <dbReference type="Proteomes" id="UP000078595"/>
    </source>
</evidence>
<evidence type="ECO:0000313" key="3">
    <source>
        <dbReference type="EMBL" id="WWC59126.1"/>
    </source>
</evidence>
<protein>
    <submittedName>
        <fullName evidence="2">Uncharacterized protein</fullName>
    </submittedName>
</protein>
<dbReference type="VEuPathDB" id="FungiDB:I303_02190"/>
<feature type="transmembrane region" description="Helical" evidence="1">
    <location>
        <begin position="12"/>
        <end position="33"/>
    </location>
</feature>
<accession>A0A1A6AD44</accession>
<keyword evidence="1" id="KW-0472">Membrane</keyword>
<reference evidence="3" key="2">
    <citation type="submission" date="2013-07" db="EMBL/GenBank/DDBJ databases">
        <authorList>
            <consortium name="The Broad Institute Genome Sequencing Platform"/>
            <person name="Cuomo C."/>
            <person name="Litvintseva A."/>
            <person name="Chen Y."/>
            <person name="Heitman J."/>
            <person name="Sun S."/>
            <person name="Springer D."/>
            <person name="Dromer F."/>
            <person name="Young S.K."/>
            <person name="Zeng Q."/>
            <person name="Gargeya S."/>
            <person name="Fitzgerald M."/>
            <person name="Abouelleil A."/>
            <person name="Alvarado L."/>
            <person name="Berlin A.M."/>
            <person name="Chapman S.B."/>
            <person name="Dewar J."/>
            <person name="Goldberg J."/>
            <person name="Griggs A."/>
            <person name="Gujja S."/>
            <person name="Hansen M."/>
            <person name="Howarth C."/>
            <person name="Imamovic A."/>
            <person name="Larimer J."/>
            <person name="McCowan C."/>
            <person name="Murphy C."/>
            <person name="Pearson M."/>
            <person name="Priest M."/>
            <person name="Roberts A."/>
            <person name="Saif S."/>
            <person name="Shea T."/>
            <person name="Sykes S."/>
            <person name="Wortman J."/>
            <person name="Nusbaum C."/>
            <person name="Birren B."/>
        </authorList>
    </citation>
    <scope>NUCLEOTIDE SEQUENCE</scope>
    <source>
        <strain evidence="3">CBS 10117</strain>
    </source>
</reference>
<name>A0A1A6AD44_9TREE</name>
<dbReference type="RefSeq" id="XP_018265816.1">
    <property type="nucleotide sequence ID" value="XM_018405535.1"/>
</dbReference>
<keyword evidence="1" id="KW-1133">Transmembrane helix</keyword>
<sequence>MSILSSVTAYQGPLTLLLIIFGPSLLPRLLTFLRIRNSPSPSQITKTPQTPRPLSLKLILGIHTLWVLKQLALPPYNLFASIPVSISNAHLRYIILGPEQPDGNAALHPLVELLLTRMKVMENRMTYLTFGHNPLMECVWCQYPTDYLIFSLPEILGWYILESVFLGILGWNIISGHQASRRAERWRSTFGWALVVGAVGECGIKWIWDLRVIEGDALHLASTIHTIRSIYLLLSPIVYTFLPLPAEHVSPNTLIPIISNTTSTLRLTSLARAAVQRSGKLRETWTTIGMRDSERAEIAKRDEDVRDLVRALQLDEGGMKLSAAQWLREGWNGMIRVDSAPSRGL</sequence>
<dbReference type="KEGG" id="kdj:28965889"/>
<keyword evidence="4" id="KW-1185">Reference proteome</keyword>
<reference evidence="3" key="3">
    <citation type="submission" date="2024-02" db="EMBL/GenBank/DDBJ databases">
        <title>Comparative genomics of Cryptococcus and Kwoniella reveals pathogenesis evolution and contrasting modes of karyotype evolution via chromosome fusion or intercentromeric recombination.</title>
        <authorList>
            <person name="Coelho M.A."/>
            <person name="David-Palma M."/>
            <person name="Shea T."/>
            <person name="Bowers K."/>
            <person name="McGinley-Smith S."/>
            <person name="Mohammad A.W."/>
            <person name="Gnirke A."/>
            <person name="Yurkov A.M."/>
            <person name="Nowrousian M."/>
            <person name="Sun S."/>
            <person name="Cuomo C.A."/>
            <person name="Heitman J."/>
        </authorList>
    </citation>
    <scope>NUCLEOTIDE SEQUENCE</scope>
    <source>
        <strain evidence="3">CBS 10117</strain>
    </source>
</reference>
<dbReference type="EMBL" id="CP144531">
    <property type="protein sequence ID" value="WWC59126.1"/>
    <property type="molecule type" value="Genomic_DNA"/>
</dbReference>
<reference evidence="2" key="1">
    <citation type="submission" date="2013-07" db="EMBL/GenBank/DDBJ databases">
        <title>The Genome Sequence of Cryptococcus dejecticola CBS10117.</title>
        <authorList>
            <consortium name="The Broad Institute Genome Sequencing Platform"/>
            <person name="Cuomo C."/>
            <person name="Litvintseva A."/>
            <person name="Chen Y."/>
            <person name="Heitman J."/>
            <person name="Sun S."/>
            <person name="Springer D."/>
            <person name="Dromer F."/>
            <person name="Young S.K."/>
            <person name="Zeng Q."/>
            <person name="Gargeya S."/>
            <person name="Fitzgerald M."/>
            <person name="Abouelleil A."/>
            <person name="Alvarado L."/>
            <person name="Berlin A.M."/>
            <person name="Chapman S.B."/>
            <person name="Dewar J."/>
            <person name="Goldberg J."/>
            <person name="Griggs A."/>
            <person name="Gujja S."/>
            <person name="Hansen M."/>
            <person name="Howarth C."/>
            <person name="Imamovic A."/>
            <person name="Larimer J."/>
            <person name="McCowan C."/>
            <person name="Murphy C."/>
            <person name="Pearson M."/>
            <person name="Priest M."/>
            <person name="Roberts A."/>
            <person name="Saif S."/>
            <person name="Shea T."/>
            <person name="Sykes S."/>
            <person name="Wortman J."/>
            <person name="Nusbaum C."/>
            <person name="Birren B."/>
        </authorList>
    </citation>
    <scope>NUCLEOTIDE SEQUENCE [LARGE SCALE GENOMIC DNA]</scope>
    <source>
        <strain evidence="2">CBS 10117</strain>
    </source>
</reference>
<dbReference type="GeneID" id="28965889"/>
<dbReference type="OrthoDB" id="4218123at2759"/>
<dbReference type="Proteomes" id="UP000078595">
    <property type="component" value="Chromosome 2"/>
</dbReference>
<dbReference type="PANTHER" id="PTHR39470">
    <property type="entry name" value="CHROMOSOME 10, WHOLE GENOME SHOTGUN SEQUENCE"/>
    <property type="match status" value="1"/>
</dbReference>
<evidence type="ECO:0000313" key="2">
    <source>
        <dbReference type="EMBL" id="OBR87974.1"/>
    </source>
</evidence>
<organism evidence="2">
    <name type="scientific">Kwoniella dejecticola CBS 10117</name>
    <dbReference type="NCBI Taxonomy" id="1296121"/>
    <lineage>
        <taxon>Eukaryota</taxon>
        <taxon>Fungi</taxon>
        <taxon>Dikarya</taxon>
        <taxon>Basidiomycota</taxon>
        <taxon>Agaricomycotina</taxon>
        <taxon>Tremellomycetes</taxon>
        <taxon>Tremellales</taxon>
        <taxon>Cryptococcaceae</taxon>
        <taxon>Kwoniella</taxon>
    </lineage>
</organism>
<evidence type="ECO:0000256" key="1">
    <source>
        <dbReference type="SAM" id="Phobius"/>
    </source>
</evidence>